<dbReference type="EMBL" id="CP118108">
    <property type="protein sequence ID" value="WDI01520.1"/>
    <property type="molecule type" value="Genomic_DNA"/>
</dbReference>
<dbReference type="Pfam" id="PF08955">
    <property type="entry name" value="BofC_C"/>
    <property type="match status" value="1"/>
</dbReference>
<evidence type="ECO:0000313" key="4">
    <source>
        <dbReference type="Proteomes" id="UP001220962"/>
    </source>
</evidence>
<sequence>MIFFRRKNKDKRFKRLKRTFWTLTLCLVLAAMAIGGLPLSQTLQSLLTMPDSVEVIGNHMAFMKESDPSQEVLINKLEGTEQVREVALEKSYICGVETISLGIFDTAEMVSMIKQHPDWSGRLEQDRLILNEQIHDLSPECRENAFMGVDPNGNLILYQGEPDEEKVIRTFFQLDVGTMESSLPEGVLEQLHKGIRIQDVDEYNSVLSTFSDYAVAPVGNIVR</sequence>
<dbReference type="Proteomes" id="UP001220962">
    <property type="component" value="Chromosome"/>
</dbReference>
<accession>A0AAX3MZK0</accession>
<name>A0AAX3MZK0_9BACL</name>
<feature type="domain" description="Bypass of forespore C C-terminal" evidence="1">
    <location>
        <begin position="136"/>
        <end position="211"/>
    </location>
</feature>
<evidence type="ECO:0000313" key="5">
    <source>
        <dbReference type="Proteomes" id="UP001221519"/>
    </source>
</evidence>
<reference evidence="2 5" key="1">
    <citation type="submission" date="2023-02" db="EMBL/GenBank/DDBJ databases">
        <title>Pathogen: clinical or host-associated sample.</title>
        <authorList>
            <person name="Hergert J."/>
            <person name="Casey R."/>
            <person name="Wagner J."/>
            <person name="Young E.L."/>
            <person name="Oakeson K.F."/>
        </authorList>
    </citation>
    <scope>NUCLEOTIDE SEQUENCE</scope>
    <source>
        <strain evidence="3 5">2022CK-00829</strain>
        <strain evidence="2">2022CK-00830</strain>
    </source>
</reference>
<proteinExistence type="predicted"/>
<evidence type="ECO:0000313" key="3">
    <source>
        <dbReference type="EMBL" id="WDI01520.1"/>
    </source>
</evidence>
<evidence type="ECO:0000259" key="1">
    <source>
        <dbReference type="Pfam" id="PF08955"/>
    </source>
</evidence>
<evidence type="ECO:0000313" key="2">
    <source>
        <dbReference type="EMBL" id="WDH81794.1"/>
    </source>
</evidence>
<organism evidence="2 4">
    <name type="scientific">Paenibacillus urinalis</name>
    <dbReference type="NCBI Taxonomy" id="521520"/>
    <lineage>
        <taxon>Bacteria</taxon>
        <taxon>Bacillati</taxon>
        <taxon>Bacillota</taxon>
        <taxon>Bacilli</taxon>
        <taxon>Bacillales</taxon>
        <taxon>Paenibacillaceae</taxon>
        <taxon>Paenibacillus</taxon>
    </lineage>
</organism>
<dbReference type="RefSeq" id="WP_047913335.1">
    <property type="nucleotide sequence ID" value="NZ_CP118101.1"/>
</dbReference>
<protein>
    <submittedName>
        <fullName evidence="2">BofC C-terminal domain-containing protein</fullName>
    </submittedName>
</protein>
<dbReference type="Gene3D" id="3.30.70.1740">
    <property type="entry name" value="Bypass-of-forespore C, C-terminal domain"/>
    <property type="match status" value="1"/>
</dbReference>
<dbReference type="EMBL" id="CP118101">
    <property type="protein sequence ID" value="WDH81794.1"/>
    <property type="molecule type" value="Genomic_DNA"/>
</dbReference>
<gene>
    <name evidence="2" type="ORF">PUW23_20115</name>
    <name evidence="3" type="ORF">PUW25_19995</name>
</gene>
<dbReference type="AlphaFoldDB" id="A0AAX3MZK0"/>
<dbReference type="InterPro" id="IPR038117">
    <property type="entry name" value="BofC_C_sf"/>
</dbReference>
<dbReference type="Proteomes" id="UP001221519">
    <property type="component" value="Chromosome"/>
</dbReference>
<keyword evidence="5" id="KW-1185">Reference proteome</keyword>
<dbReference type="InterPro" id="IPR015050">
    <property type="entry name" value="BofC_C"/>
</dbReference>